<dbReference type="SUPFAM" id="SSF53098">
    <property type="entry name" value="Ribonuclease H-like"/>
    <property type="match status" value="1"/>
</dbReference>
<evidence type="ECO:0000313" key="3">
    <source>
        <dbReference type="Proteomes" id="UP001228049"/>
    </source>
</evidence>
<dbReference type="Proteomes" id="UP001228049">
    <property type="component" value="Unassembled WGS sequence"/>
</dbReference>
<sequence>MAFLTDITGHLNYLNVRLQGKDQTVSDLFGHVNSFQMKLGLFRDNLASDPPNLTHFPACGELRNDIPEMAECEMTIHRYRETLEMLQDQFNNRFQDFHDKRGTNQLFTDPISAVVNDQPPELQMELCELQGDFLFQMKRNERGVSFWRLLPETRFPLLRDFALKQASMFGSTYICESNFSMMKHIKSKEKNRLSDQTLFHLMQLGCTGIDVDIPLIVCHVRAGFILARHFPRPQVCGWAEQL</sequence>
<proteinExistence type="predicted"/>
<organism evidence="2 3">
    <name type="scientific">Dissostichus eleginoides</name>
    <name type="common">Patagonian toothfish</name>
    <name type="synonym">Dissostichus amissus</name>
    <dbReference type="NCBI Taxonomy" id="100907"/>
    <lineage>
        <taxon>Eukaryota</taxon>
        <taxon>Metazoa</taxon>
        <taxon>Chordata</taxon>
        <taxon>Craniata</taxon>
        <taxon>Vertebrata</taxon>
        <taxon>Euteleostomi</taxon>
        <taxon>Actinopterygii</taxon>
        <taxon>Neopterygii</taxon>
        <taxon>Teleostei</taxon>
        <taxon>Neoteleostei</taxon>
        <taxon>Acanthomorphata</taxon>
        <taxon>Eupercaria</taxon>
        <taxon>Perciformes</taxon>
        <taxon>Notothenioidei</taxon>
        <taxon>Nototheniidae</taxon>
        <taxon>Dissostichus</taxon>
    </lineage>
</organism>
<name>A0AAD9FJA3_DISEL</name>
<dbReference type="InterPro" id="IPR008906">
    <property type="entry name" value="HATC_C_dom"/>
</dbReference>
<dbReference type="EMBL" id="JASDAP010000004">
    <property type="protein sequence ID" value="KAK1904837.1"/>
    <property type="molecule type" value="Genomic_DNA"/>
</dbReference>
<dbReference type="AlphaFoldDB" id="A0AAD9FJA3"/>
<evidence type="ECO:0000313" key="2">
    <source>
        <dbReference type="EMBL" id="KAK1904837.1"/>
    </source>
</evidence>
<comment type="caution">
    <text evidence="2">The sequence shown here is derived from an EMBL/GenBank/DDBJ whole genome shotgun (WGS) entry which is preliminary data.</text>
</comment>
<dbReference type="InterPro" id="IPR012337">
    <property type="entry name" value="RNaseH-like_sf"/>
</dbReference>
<dbReference type="PANTHER" id="PTHR45913">
    <property type="entry name" value="EPM2A-INTERACTING PROTEIN 1"/>
    <property type="match status" value="1"/>
</dbReference>
<keyword evidence="3" id="KW-1185">Reference proteome</keyword>
<dbReference type="Pfam" id="PF05699">
    <property type="entry name" value="Dimer_Tnp_hAT"/>
    <property type="match status" value="1"/>
</dbReference>
<accession>A0AAD9FJA3</accession>
<reference evidence="2" key="1">
    <citation type="submission" date="2023-04" db="EMBL/GenBank/DDBJ databases">
        <title>Chromosome-level genome of Chaenocephalus aceratus.</title>
        <authorList>
            <person name="Park H."/>
        </authorList>
    </citation>
    <scope>NUCLEOTIDE SEQUENCE</scope>
    <source>
        <strain evidence="2">DE</strain>
        <tissue evidence="2">Muscle</tissue>
    </source>
</reference>
<protein>
    <submittedName>
        <fullName evidence="2">General transcription factor II-I repeat domain containing protein 2A</fullName>
    </submittedName>
</protein>
<gene>
    <name evidence="2" type="ORF">KUDE01_012018</name>
</gene>
<feature type="domain" description="HAT C-terminal dimerisation" evidence="1">
    <location>
        <begin position="140"/>
        <end position="202"/>
    </location>
</feature>
<dbReference type="GO" id="GO:0046983">
    <property type="term" value="F:protein dimerization activity"/>
    <property type="evidence" value="ECO:0007669"/>
    <property type="project" value="InterPro"/>
</dbReference>
<evidence type="ECO:0000259" key="1">
    <source>
        <dbReference type="Pfam" id="PF05699"/>
    </source>
</evidence>
<dbReference type="PANTHER" id="PTHR45913:SF20">
    <property type="entry name" value="GENERAL TRANSCRIPTION FACTOR II-I REPEAT DOMAIN-CONTAINING PROTEIN 2"/>
    <property type="match status" value="1"/>
</dbReference>